<keyword evidence="1" id="KW-1133">Transmembrane helix</keyword>
<name>A0ABN8Q7F1_9CNID</name>
<protein>
    <submittedName>
        <fullName evidence="2">Uncharacterized protein</fullName>
    </submittedName>
</protein>
<keyword evidence="3" id="KW-1185">Reference proteome</keyword>
<sequence length="161" mass="18130">MADVLEEDEEREERRAIPAVDVDVSYGSFRISLKISDRETARSILTGVGIGCGVVALGIGALYLANPQRVINAVRGALETTTGLQVINVTRGSILVELLCNSEESFQSFMKDFETKEVERRLIKEFKRTGYKGELEVIIINKEEADKHMEKIRGMQYLTFR</sequence>
<accession>A0ABN8Q7F1</accession>
<feature type="transmembrane region" description="Helical" evidence="1">
    <location>
        <begin position="44"/>
        <end position="65"/>
    </location>
</feature>
<reference evidence="2 3" key="1">
    <citation type="submission" date="2022-05" db="EMBL/GenBank/DDBJ databases">
        <authorList>
            <consortium name="Genoscope - CEA"/>
            <person name="William W."/>
        </authorList>
    </citation>
    <scope>NUCLEOTIDE SEQUENCE [LARGE SCALE GENOMIC DNA]</scope>
</reference>
<dbReference type="Proteomes" id="UP001159405">
    <property type="component" value="Unassembled WGS sequence"/>
</dbReference>
<evidence type="ECO:0000313" key="3">
    <source>
        <dbReference type="Proteomes" id="UP001159405"/>
    </source>
</evidence>
<gene>
    <name evidence="2" type="ORF">PLOB_00001678</name>
</gene>
<organism evidence="2 3">
    <name type="scientific">Porites lobata</name>
    <dbReference type="NCBI Taxonomy" id="104759"/>
    <lineage>
        <taxon>Eukaryota</taxon>
        <taxon>Metazoa</taxon>
        <taxon>Cnidaria</taxon>
        <taxon>Anthozoa</taxon>
        <taxon>Hexacorallia</taxon>
        <taxon>Scleractinia</taxon>
        <taxon>Fungiina</taxon>
        <taxon>Poritidae</taxon>
        <taxon>Porites</taxon>
    </lineage>
</organism>
<dbReference type="EMBL" id="CALNXK010000103">
    <property type="protein sequence ID" value="CAH3156109.1"/>
    <property type="molecule type" value="Genomic_DNA"/>
</dbReference>
<keyword evidence="1" id="KW-0472">Membrane</keyword>
<evidence type="ECO:0000313" key="2">
    <source>
        <dbReference type="EMBL" id="CAH3156109.1"/>
    </source>
</evidence>
<keyword evidence="1" id="KW-0812">Transmembrane</keyword>
<comment type="caution">
    <text evidence="2">The sequence shown here is derived from an EMBL/GenBank/DDBJ whole genome shotgun (WGS) entry which is preliminary data.</text>
</comment>
<evidence type="ECO:0000256" key="1">
    <source>
        <dbReference type="SAM" id="Phobius"/>
    </source>
</evidence>
<proteinExistence type="predicted"/>